<dbReference type="PANTHER" id="PTHR35446">
    <property type="entry name" value="SI:CH211-175M2.5"/>
    <property type="match status" value="1"/>
</dbReference>
<evidence type="ECO:0000313" key="3">
    <source>
        <dbReference type="Proteomes" id="UP001228905"/>
    </source>
</evidence>
<protein>
    <submittedName>
        <fullName evidence="2">Peroxidase-related enzyme</fullName>
    </submittedName>
</protein>
<dbReference type="Gene3D" id="1.20.1290.10">
    <property type="entry name" value="AhpD-like"/>
    <property type="match status" value="1"/>
</dbReference>
<dbReference type="InterPro" id="IPR029032">
    <property type="entry name" value="AhpD-like"/>
</dbReference>
<dbReference type="InterPro" id="IPR003779">
    <property type="entry name" value="CMD-like"/>
</dbReference>
<name>A0ABU0IS93_9CAUL</name>
<comment type="caution">
    <text evidence="2">The sequence shown here is derived from an EMBL/GenBank/DDBJ whole genome shotgun (WGS) entry which is preliminary data.</text>
</comment>
<accession>A0ABU0IS93</accession>
<dbReference type="EMBL" id="JAUSVS010000002">
    <property type="protein sequence ID" value="MDQ0463889.1"/>
    <property type="molecule type" value="Genomic_DNA"/>
</dbReference>
<dbReference type="RefSeq" id="WP_307348136.1">
    <property type="nucleotide sequence ID" value="NZ_JAUSVS010000002.1"/>
</dbReference>
<evidence type="ECO:0000313" key="2">
    <source>
        <dbReference type="EMBL" id="MDQ0463889.1"/>
    </source>
</evidence>
<dbReference type="Proteomes" id="UP001228905">
    <property type="component" value="Unassembled WGS sequence"/>
</dbReference>
<dbReference type="GO" id="GO:0004601">
    <property type="term" value="F:peroxidase activity"/>
    <property type="evidence" value="ECO:0007669"/>
    <property type="project" value="UniProtKB-KW"/>
</dbReference>
<reference evidence="2 3" key="1">
    <citation type="submission" date="2023-07" db="EMBL/GenBank/DDBJ databases">
        <title>Genomic Encyclopedia of Type Strains, Phase IV (KMG-IV): sequencing the most valuable type-strain genomes for metagenomic binning, comparative biology and taxonomic classification.</title>
        <authorList>
            <person name="Goeker M."/>
        </authorList>
    </citation>
    <scope>NUCLEOTIDE SEQUENCE [LARGE SCALE GENOMIC DNA]</scope>
    <source>
        <strain evidence="2 3">DSM 18695</strain>
    </source>
</reference>
<dbReference type="SUPFAM" id="SSF69118">
    <property type="entry name" value="AhpD-like"/>
    <property type="match status" value="1"/>
</dbReference>
<dbReference type="PANTHER" id="PTHR35446:SF3">
    <property type="entry name" value="CMD DOMAIN-CONTAINING PROTEIN"/>
    <property type="match status" value="1"/>
</dbReference>
<organism evidence="2 3">
    <name type="scientific">Caulobacter ginsengisoli</name>
    <dbReference type="NCBI Taxonomy" id="400775"/>
    <lineage>
        <taxon>Bacteria</taxon>
        <taxon>Pseudomonadati</taxon>
        <taxon>Pseudomonadota</taxon>
        <taxon>Alphaproteobacteria</taxon>
        <taxon>Caulobacterales</taxon>
        <taxon>Caulobacteraceae</taxon>
        <taxon>Caulobacter</taxon>
    </lineage>
</organism>
<evidence type="ECO:0000259" key="1">
    <source>
        <dbReference type="Pfam" id="PF02627"/>
    </source>
</evidence>
<dbReference type="Pfam" id="PF02627">
    <property type="entry name" value="CMD"/>
    <property type="match status" value="1"/>
</dbReference>
<keyword evidence="3" id="KW-1185">Reference proteome</keyword>
<feature type="domain" description="Carboxymuconolactone decarboxylase-like" evidence="1">
    <location>
        <begin position="50"/>
        <end position="102"/>
    </location>
</feature>
<proteinExistence type="predicted"/>
<keyword evidence="2" id="KW-0560">Oxidoreductase</keyword>
<gene>
    <name evidence="2" type="ORF">QO010_001660</name>
</gene>
<sequence>MEFSLHNWTTAPADSRAALKRVGEELGYVPALLAQMAESPPVLEAYGTLSAIFRRSSLTPIEQQIVLLAVSVENASHYCTPAHAIRARAASLDEAAVTAIRRGRPLPDARQEALRRLTVQMVRKHGTVSESELDAFVTAGFTRANILEIILAVGLKTLSNYVAFVAKTPLDPPMVAEAFAAGRPCA</sequence>
<keyword evidence="2" id="KW-0575">Peroxidase</keyword>